<feature type="signal peptide" evidence="1">
    <location>
        <begin position="1"/>
        <end position="19"/>
    </location>
</feature>
<dbReference type="EMBL" id="JBHSDH010000010">
    <property type="protein sequence ID" value="MFC4291173.1"/>
    <property type="molecule type" value="Genomic_DNA"/>
</dbReference>
<protein>
    <recommendedName>
        <fullName evidence="4">DUF4189 domain-containing protein</fullName>
    </recommendedName>
</protein>
<accession>A0ABV8RD89</accession>
<proteinExistence type="predicted"/>
<dbReference type="RefSeq" id="WP_381420764.1">
    <property type="nucleotide sequence ID" value="NZ_JBHSDH010000010.1"/>
</dbReference>
<comment type="caution">
    <text evidence="2">The sequence shown here is derived from an EMBL/GenBank/DDBJ whole genome shotgun (WGS) entry which is preliminary data.</text>
</comment>
<evidence type="ECO:0000256" key="1">
    <source>
        <dbReference type="SAM" id="SignalP"/>
    </source>
</evidence>
<evidence type="ECO:0000313" key="2">
    <source>
        <dbReference type="EMBL" id="MFC4291173.1"/>
    </source>
</evidence>
<evidence type="ECO:0008006" key="4">
    <source>
        <dbReference type="Google" id="ProtNLM"/>
    </source>
</evidence>
<keyword evidence="1" id="KW-0732">Signal</keyword>
<name>A0ABV8RD89_9SPHN</name>
<feature type="chain" id="PRO_5046438379" description="DUF4189 domain-containing protein" evidence="1">
    <location>
        <begin position="20"/>
        <end position="151"/>
    </location>
</feature>
<dbReference type="Proteomes" id="UP001595887">
    <property type="component" value="Unassembled WGS sequence"/>
</dbReference>
<sequence length="151" mass="15871">MTLLSWTIAGLALPSSAIAQQLSDGEIAGMIARQKQLVKIDRNGCIVDPEDDGGTIVVCGPDEVAEGQQIFGPPPINTDRIRRGEGISTERAAARDNRNCGVIGSGLGCTKLPENWIKGSYSPPYPPDFAAVIEGLPDQEQVNSAVSAAPE</sequence>
<reference evidence="3" key="1">
    <citation type="journal article" date="2019" name="Int. J. Syst. Evol. Microbiol.">
        <title>The Global Catalogue of Microorganisms (GCM) 10K type strain sequencing project: providing services to taxonomists for standard genome sequencing and annotation.</title>
        <authorList>
            <consortium name="The Broad Institute Genomics Platform"/>
            <consortium name="The Broad Institute Genome Sequencing Center for Infectious Disease"/>
            <person name="Wu L."/>
            <person name="Ma J."/>
        </authorList>
    </citation>
    <scope>NUCLEOTIDE SEQUENCE [LARGE SCALE GENOMIC DNA]</scope>
    <source>
        <strain evidence="3">CECT 8531</strain>
    </source>
</reference>
<evidence type="ECO:0000313" key="3">
    <source>
        <dbReference type="Proteomes" id="UP001595887"/>
    </source>
</evidence>
<gene>
    <name evidence="2" type="ORF">ACFOWX_01965</name>
</gene>
<keyword evidence="3" id="KW-1185">Reference proteome</keyword>
<organism evidence="2 3">
    <name type="scientific">Sphingorhabdus arenilitoris</name>
    <dbReference type="NCBI Taxonomy" id="1490041"/>
    <lineage>
        <taxon>Bacteria</taxon>
        <taxon>Pseudomonadati</taxon>
        <taxon>Pseudomonadota</taxon>
        <taxon>Alphaproteobacteria</taxon>
        <taxon>Sphingomonadales</taxon>
        <taxon>Sphingomonadaceae</taxon>
        <taxon>Sphingorhabdus</taxon>
    </lineage>
</organism>